<dbReference type="AlphaFoldDB" id="A0A250XIJ1"/>
<protein>
    <recommendedName>
        <fullName evidence="9">Amino acid transporter transmembrane domain-containing protein</fullName>
    </recommendedName>
</protein>
<feature type="transmembrane region" description="Helical" evidence="8">
    <location>
        <begin position="90"/>
        <end position="114"/>
    </location>
</feature>
<evidence type="ECO:0000256" key="8">
    <source>
        <dbReference type="SAM" id="Phobius"/>
    </source>
</evidence>
<feature type="transmembrane region" description="Helical" evidence="8">
    <location>
        <begin position="307"/>
        <end position="330"/>
    </location>
</feature>
<dbReference type="OrthoDB" id="28208at2759"/>
<feature type="transmembrane region" description="Helical" evidence="8">
    <location>
        <begin position="350"/>
        <end position="377"/>
    </location>
</feature>
<keyword evidence="4 8" id="KW-0812">Transmembrane</keyword>
<evidence type="ECO:0000256" key="1">
    <source>
        <dbReference type="ARBA" id="ARBA00004141"/>
    </source>
</evidence>
<evidence type="ECO:0000256" key="3">
    <source>
        <dbReference type="ARBA" id="ARBA00022448"/>
    </source>
</evidence>
<feature type="transmembrane region" description="Helical" evidence="8">
    <location>
        <begin position="192"/>
        <end position="211"/>
    </location>
</feature>
<comment type="subcellular location">
    <subcellularLocation>
        <location evidence="1">Membrane</location>
        <topology evidence="1">Multi-pass membrane protein</topology>
    </subcellularLocation>
</comment>
<keyword evidence="5" id="KW-0029">Amino-acid transport</keyword>
<dbReference type="STRING" id="1157962.A0A250XIJ1"/>
<evidence type="ECO:0000313" key="10">
    <source>
        <dbReference type="EMBL" id="GAX82610.1"/>
    </source>
</evidence>
<gene>
    <name evidence="10" type="ORF">CEUSTIGMA_g10036.t1</name>
</gene>
<comment type="similarity">
    <text evidence="2">Belongs to the amino acid/polyamine transporter 2 family.</text>
</comment>
<reference evidence="10 11" key="1">
    <citation type="submission" date="2017-08" db="EMBL/GenBank/DDBJ databases">
        <title>Acidophilic green algal genome provides insights into adaptation to an acidic environment.</title>
        <authorList>
            <person name="Hirooka S."/>
            <person name="Hirose Y."/>
            <person name="Kanesaki Y."/>
            <person name="Higuchi S."/>
            <person name="Fujiwara T."/>
            <person name="Onuma R."/>
            <person name="Era A."/>
            <person name="Ohbayashi R."/>
            <person name="Uzuka A."/>
            <person name="Nozaki H."/>
            <person name="Yoshikawa H."/>
            <person name="Miyagishima S.Y."/>
        </authorList>
    </citation>
    <scope>NUCLEOTIDE SEQUENCE [LARGE SCALE GENOMIC DNA]</scope>
    <source>
        <strain evidence="10 11">NIES-2499</strain>
    </source>
</reference>
<feature type="domain" description="Amino acid transporter transmembrane" evidence="9">
    <location>
        <begin position="67"/>
        <end position="457"/>
    </location>
</feature>
<evidence type="ECO:0000256" key="7">
    <source>
        <dbReference type="ARBA" id="ARBA00023136"/>
    </source>
</evidence>
<feature type="transmembrane region" description="Helical" evidence="8">
    <location>
        <begin position="405"/>
        <end position="431"/>
    </location>
</feature>
<evidence type="ECO:0000256" key="6">
    <source>
        <dbReference type="ARBA" id="ARBA00022989"/>
    </source>
</evidence>
<dbReference type="GO" id="GO:0015179">
    <property type="term" value="F:L-amino acid transmembrane transporter activity"/>
    <property type="evidence" value="ECO:0007669"/>
    <property type="project" value="TreeGrafter"/>
</dbReference>
<dbReference type="PANTHER" id="PTHR22950:SF458">
    <property type="entry name" value="SODIUM-COUPLED NEUTRAL AMINO ACID TRANSPORTER 11-RELATED"/>
    <property type="match status" value="1"/>
</dbReference>
<evidence type="ECO:0000256" key="2">
    <source>
        <dbReference type="ARBA" id="ARBA00008066"/>
    </source>
</evidence>
<keyword evidence="6 8" id="KW-1133">Transmembrane helix</keyword>
<feature type="transmembrane region" description="Helical" evidence="8">
    <location>
        <begin position="437"/>
        <end position="461"/>
    </location>
</feature>
<keyword evidence="3" id="KW-0813">Transport</keyword>
<dbReference type="GO" id="GO:0016020">
    <property type="term" value="C:membrane"/>
    <property type="evidence" value="ECO:0007669"/>
    <property type="project" value="UniProtKB-SubCell"/>
</dbReference>
<comment type="caution">
    <text evidence="10">The sequence shown here is derived from an EMBL/GenBank/DDBJ whole genome shotgun (WGS) entry which is preliminary data.</text>
</comment>
<feature type="transmembrane region" description="Helical" evidence="8">
    <location>
        <begin position="223"/>
        <end position="245"/>
    </location>
</feature>
<dbReference type="EMBL" id="BEGY01000083">
    <property type="protein sequence ID" value="GAX82610.1"/>
    <property type="molecule type" value="Genomic_DNA"/>
</dbReference>
<accession>A0A250XIJ1</accession>
<proteinExistence type="inferred from homology"/>
<name>A0A250XIJ1_9CHLO</name>
<organism evidence="10 11">
    <name type="scientific">Chlamydomonas eustigma</name>
    <dbReference type="NCBI Taxonomy" id="1157962"/>
    <lineage>
        <taxon>Eukaryota</taxon>
        <taxon>Viridiplantae</taxon>
        <taxon>Chlorophyta</taxon>
        <taxon>core chlorophytes</taxon>
        <taxon>Chlorophyceae</taxon>
        <taxon>CS clade</taxon>
        <taxon>Chlamydomonadales</taxon>
        <taxon>Chlamydomonadaceae</taxon>
        <taxon>Chlamydomonas</taxon>
    </lineage>
</organism>
<sequence>MFDNESRNVNAPLLQPKLKRVQTFDKDGGSLDVYRRSLLPVGIDEDTAVISCNESDERIEPYDGPNTFGSTSISLSKVILGSGMLVIPKAFLILGIPTGMVVLALVGLLTWYTINGLVHAAEQTGKNTYASVVRTCCGHPAKWGILGAVFSNCLGMCTVCIIFADILIGDPEEPDGLITVLIPGLPQDSLALNRKAVLAVLTGAVLLPLTLPRNLTSLSFLNAMGVGSVVAFAMSTTLVAGAAAFKGEAHALPMLPDWSRLGESPLAIGAALLAIAPILLNADICHQSVFPLMSVLKPFSKLSFSRMTALSLMVCNLLYTLIAVTSILAFGPDLGDDALSNMSAVHLEPLIGVVGASIVGCVVRLGYFVSLVGSFILTLHPLRHCVLEIILGSNFETESTLEKRLFLPVTLGLLLACYSMAVLIPSIWVVISLVGSVASTLMGFIFPAIVILATVQVKVLLFQH</sequence>
<evidence type="ECO:0000256" key="5">
    <source>
        <dbReference type="ARBA" id="ARBA00022970"/>
    </source>
</evidence>
<dbReference type="Proteomes" id="UP000232323">
    <property type="component" value="Unassembled WGS sequence"/>
</dbReference>
<evidence type="ECO:0000256" key="4">
    <source>
        <dbReference type="ARBA" id="ARBA00022692"/>
    </source>
</evidence>
<dbReference type="InterPro" id="IPR013057">
    <property type="entry name" value="AA_transpt_TM"/>
</dbReference>
<keyword evidence="11" id="KW-1185">Reference proteome</keyword>
<feature type="transmembrane region" description="Helical" evidence="8">
    <location>
        <begin position="265"/>
        <end position="286"/>
    </location>
</feature>
<dbReference type="PANTHER" id="PTHR22950">
    <property type="entry name" value="AMINO ACID TRANSPORTER"/>
    <property type="match status" value="1"/>
</dbReference>
<dbReference type="Pfam" id="PF01490">
    <property type="entry name" value="Aa_trans"/>
    <property type="match status" value="1"/>
</dbReference>
<evidence type="ECO:0000313" key="11">
    <source>
        <dbReference type="Proteomes" id="UP000232323"/>
    </source>
</evidence>
<keyword evidence="7 8" id="KW-0472">Membrane</keyword>
<evidence type="ECO:0000259" key="9">
    <source>
        <dbReference type="Pfam" id="PF01490"/>
    </source>
</evidence>